<dbReference type="AlphaFoldDB" id="A0A9D1V3I6"/>
<dbReference type="Pfam" id="PF12836">
    <property type="entry name" value="HHH_3"/>
    <property type="match status" value="1"/>
</dbReference>
<dbReference type="InterPro" id="IPR003583">
    <property type="entry name" value="Hlx-hairpin-Hlx_DNA-bd_motif"/>
</dbReference>
<dbReference type="EMBL" id="DXFW01000012">
    <property type="protein sequence ID" value="HIX05413.1"/>
    <property type="molecule type" value="Genomic_DNA"/>
</dbReference>
<proteinExistence type="predicted"/>
<organism evidence="2 3">
    <name type="scientific">Candidatus Allofournierella pullicola</name>
    <dbReference type="NCBI Taxonomy" id="2838596"/>
    <lineage>
        <taxon>Bacteria</taxon>
        <taxon>Bacillati</taxon>
        <taxon>Bacillota</taxon>
        <taxon>Clostridia</taxon>
        <taxon>Eubacteriales</taxon>
        <taxon>Oscillospiraceae</taxon>
        <taxon>Allofournierella</taxon>
    </lineage>
</organism>
<dbReference type="Gene3D" id="1.10.150.320">
    <property type="entry name" value="Photosystem II 12 kDa extrinsic protein"/>
    <property type="match status" value="1"/>
</dbReference>
<evidence type="ECO:0000259" key="1">
    <source>
        <dbReference type="SMART" id="SM00278"/>
    </source>
</evidence>
<dbReference type="InterPro" id="IPR010994">
    <property type="entry name" value="RuvA_2-like"/>
</dbReference>
<name>A0A9D1V3I6_9FIRM</name>
<protein>
    <submittedName>
        <fullName evidence="2">ComEA family DNA-binding protein</fullName>
    </submittedName>
</protein>
<comment type="caution">
    <text evidence="2">The sequence shown here is derived from an EMBL/GenBank/DDBJ whole genome shotgun (WGS) entry which is preliminary data.</text>
</comment>
<dbReference type="PANTHER" id="PTHR21180">
    <property type="entry name" value="ENDONUCLEASE/EXONUCLEASE/PHOSPHATASE FAMILY DOMAIN-CONTAINING PROTEIN 1"/>
    <property type="match status" value="1"/>
</dbReference>
<evidence type="ECO:0000313" key="2">
    <source>
        <dbReference type="EMBL" id="HIX05413.1"/>
    </source>
</evidence>
<gene>
    <name evidence="2" type="ORF">H9865_04815</name>
</gene>
<keyword evidence="2" id="KW-0238">DNA-binding</keyword>
<sequence>MKKLLLTAACCAAALAILLGGYFCYAPFWQPDYAPVSPGPFSAEEVRRVDLNTATEAELQSVPGIGEGTARAILEYREDFGGFIIVDQLLLVDGVSMSDVAAWRDYFYIGE</sequence>
<dbReference type="GO" id="GO:0003677">
    <property type="term" value="F:DNA binding"/>
    <property type="evidence" value="ECO:0007669"/>
    <property type="project" value="UniProtKB-KW"/>
</dbReference>
<evidence type="ECO:0000313" key="3">
    <source>
        <dbReference type="Proteomes" id="UP000824193"/>
    </source>
</evidence>
<dbReference type="Proteomes" id="UP000824193">
    <property type="component" value="Unassembled WGS sequence"/>
</dbReference>
<feature type="domain" description="Helix-hairpin-helix DNA-binding motif class 1" evidence="1">
    <location>
        <begin position="57"/>
        <end position="76"/>
    </location>
</feature>
<dbReference type="PANTHER" id="PTHR21180:SF32">
    <property type="entry name" value="ENDONUCLEASE_EXONUCLEASE_PHOSPHATASE FAMILY DOMAIN-CONTAINING PROTEIN 1"/>
    <property type="match status" value="1"/>
</dbReference>
<accession>A0A9D1V3I6</accession>
<dbReference type="SUPFAM" id="SSF47781">
    <property type="entry name" value="RuvA domain 2-like"/>
    <property type="match status" value="1"/>
</dbReference>
<dbReference type="GO" id="GO:0006281">
    <property type="term" value="P:DNA repair"/>
    <property type="evidence" value="ECO:0007669"/>
    <property type="project" value="InterPro"/>
</dbReference>
<dbReference type="SMART" id="SM00278">
    <property type="entry name" value="HhH1"/>
    <property type="match status" value="1"/>
</dbReference>
<dbReference type="InterPro" id="IPR051675">
    <property type="entry name" value="Endo/Exo/Phosphatase_dom_1"/>
</dbReference>
<reference evidence="2" key="1">
    <citation type="journal article" date="2021" name="PeerJ">
        <title>Extensive microbial diversity within the chicken gut microbiome revealed by metagenomics and culture.</title>
        <authorList>
            <person name="Gilroy R."/>
            <person name="Ravi A."/>
            <person name="Getino M."/>
            <person name="Pursley I."/>
            <person name="Horton D.L."/>
            <person name="Alikhan N.F."/>
            <person name="Baker D."/>
            <person name="Gharbi K."/>
            <person name="Hall N."/>
            <person name="Watson M."/>
            <person name="Adriaenssens E.M."/>
            <person name="Foster-Nyarko E."/>
            <person name="Jarju S."/>
            <person name="Secka A."/>
            <person name="Antonio M."/>
            <person name="Oren A."/>
            <person name="Chaudhuri R.R."/>
            <person name="La Ragione R."/>
            <person name="Hildebrand F."/>
            <person name="Pallen M.J."/>
        </authorList>
    </citation>
    <scope>NUCLEOTIDE SEQUENCE</scope>
    <source>
        <strain evidence="2">2239</strain>
    </source>
</reference>
<reference evidence="2" key="2">
    <citation type="submission" date="2021-04" db="EMBL/GenBank/DDBJ databases">
        <authorList>
            <person name="Gilroy R."/>
        </authorList>
    </citation>
    <scope>NUCLEOTIDE SEQUENCE</scope>
    <source>
        <strain evidence="2">2239</strain>
    </source>
</reference>